<dbReference type="EMBL" id="CM023482">
    <property type="protein sequence ID" value="KAH6938529.1"/>
    <property type="molecule type" value="Genomic_DNA"/>
</dbReference>
<proteinExistence type="predicted"/>
<reference evidence="1" key="1">
    <citation type="submission" date="2020-05" db="EMBL/GenBank/DDBJ databases">
        <title>Large-scale comparative analyses of tick genomes elucidate their genetic diversity and vector capacities.</title>
        <authorList>
            <person name="Jia N."/>
            <person name="Wang J."/>
            <person name="Shi W."/>
            <person name="Du L."/>
            <person name="Sun Y."/>
            <person name="Zhan W."/>
            <person name="Jiang J."/>
            <person name="Wang Q."/>
            <person name="Zhang B."/>
            <person name="Ji P."/>
            <person name="Sakyi L.B."/>
            <person name="Cui X."/>
            <person name="Yuan T."/>
            <person name="Jiang B."/>
            <person name="Yang W."/>
            <person name="Lam T.T.-Y."/>
            <person name="Chang Q."/>
            <person name="Ding S."/>
            <person name="Wang X."/>
            <person name="Zhu J."/>
            <person name="Ruan X."/>
            <person name="Zhao L."/>
            <person name="Wei J."/>
            <person name="Que T."/>
            <person name="Du C."/>
            <person name="Cheng J."/>
            <person name="Dai P."/>
            <person name="Han X."/>
            <person name="Huang E."/>
            <person name="Gao Y."/>
            <person name="Liu J."/>
            <person name="Shao H."/>
            <person name="Ye R."/>
            <person name="Li L."/>
            <person name="Wei W."/>
            <person name="Wang X."/>
            <person name="Wang C."/>
            <person name="Yang T."/>
            <person name="Huo Q."/>
            <person name="Li W."/>
            <person name="Guo W."/>
            <person name="Chen H."/>
            <person name="Zhou L."/>
            <person name="Ni X."/>
            <person name="Tian J."/>
            <person name="Zhou Y."/>
            <person name="Sheng Y."/>
            <person name="Liu T."/>
            <person name="Pan Y."/>
            <person name="Xia L."/>
            <person name="Li J."/>
            <person name="Zhao F."/>
            <person name="Cao W."/>
        </authorList>
    </citation>
    <scope>NUCLEOTIDE SEQUENCE</scope>
    <source>
        <strain evidence="1">Hyas-2018</strain>
    </source>
</reference>
<evidence type="ECO:0000313" key="2">
    <source>
        <dbReference type="Proteomes" id="UP000821845"/>
    </source>
</evidence>
<accession>A0ACB7T0U7</accession>
<gene>
    <name evidence="1" type="ORF">HPB50_010275</name>
</gene>
<protein>
    <submittedName>
        <fullName evidence="1">Uncharacterized protein</fullName>
    </submittedName>
</protein>
<name>A0ACB7T0U7_HYAAI</name>
<dbReference type="Proteomes" id="UP000821845">
    <property type="component" value="Chromosome 2"/>
</dbReference>
<comment type="caution">
    <text evidence="1">The sequence shown here is derived from an EMBL/GenBank/DDBJ whole genome shotgun (WGS) entry which is preliminary data.</text>
</comment>
<organism evidence="1 2">
    <name type="scientific">Hyalomma asiaticum</name>
    <name type="common">Tick</name>
    <dbReference type="NCBI Taxonomy" id="266040"/>
    <lineage>
        <taxon>Eukaryota</taxon>
        <taxon>Metazoa</taxon>
        <taxon>Ecdysozoa</taxon>
        <taxon>Arthropoda</taxon>
        <taxon>Chelicerata</taxon>
        <taxon>Arachnida</taxon>
        <taxon>Acari</taxon>
        <taxon>Parasitiformes</taxon>
        <taxon>Ixodida</taxon>
        <taxon>Ixodoidea</taxon>
        <taxon>Ixodidae</taxon>
        <taxon>Hyalomminae</taxon>
        <taxon>Hyalomma</taxon>
    </lineage>
</organism>
<sequence>MSTKLTSSLESFHSTESKPPAKSTASKRARARSNEFLEVGSSTPAEVPTSSTDQICRVAAAGVNPIVPRDISSPKKLSRTTRGGARATNEEARKRSVSPKVLRSFTYNTAPGTTNTRRTGRQRPDQEDAIQISEAEDLREMPAGTTDMFQALSNLVAQLLSAGDQEKVKTETFVACEERSTARPAQRSSAATRKNDTGAGALESVADIDLRVVSGEGESHLKEYLVALVLLACFAAFLIVVLYVLTSTRGGNKPGSQESSACVSDSCVKDAQYLGQLLSWKDYPPCDNFYMFVCHGWKSQYLESPPSFVVSQDDDHVSSLEYGLYAMLEDKSQDSKSLEWLRNLMDKCMDEKQIEGDGWDSLLQLMSDASVGPFPITPPVRSSLCAWKAAGRLLRKTGTSALLGIAVVAAPLNSPKNILAVGPPEAPRHGAMSTDSVVNLYTNAIYSAVKALKKRFVPAGYLLDIAKFVADYEKAISHSVVGEGYRMSTTNSSSPIAKFLSGIFYDRWPEYMDNMSSNVLITSPNIVRRIIQLVEKTRRHTAINFLALRLMIQVSPFIPHADLTPLYGTLITGRPTMPSLRWKICLRAVEGALAPLMYASYFTYRNLHASASQFADFVGEAAQEFLYGVDGSSHFSVFSKAAFRDVLTNTRFRVLGPSWITDGAATEDYIQALPTIRPAHTALQSYTGVYEATFLHSLSRSFSQQWARSMFATDCWYRLNPRTLYVPLLAFNVTLWSHPSTKSLQASRAGFRVQKCILEMLLENAASANNQQLWWLDEATKRKLESTEACLERTVGRGNVREPLAVLKRSLSARLANEHFQRGVKASGRPLKLYLPNGEVLTETQLFFVLLVLQSCERAPAADALPRLELEWNAALANNPKMAAAFGCARGSQMNPLRQCGR</sequence>
<keyword evidence="2" id="KW-1185">Reference proteome</keyword>
<evidence type="ECO:0000313" key="1">
    <source>
        <dbReference type="EMBL" id="KAH6938529.1"/>
    </source>
</evidence>